<dbReference type="EMBL" id="CM000129">
    <property type="protein sequence ID" value="EEC76897.1"/>
    <property type="molecule type" value="Genomic_DNA"/>
</dbReference>
<accession>B8ARJ6</accession>
<sequence length="118" mass="12322">MEEAVPGVQIYVPPASWRPDPVASVVGDGGEGGVDGVGGRKAGGGAASAAFAFDPRPRRCRLPLRPAHAGAALLRPRAACTLLVPPPPPARTPAQRRRVEGREREEDKIVMSREGRGG</sequence>
<feature type="region of interest" description="Disordered" evidence="1">
    <location>
        <begin position="27"/>
        <end position="47"/>
    </location>
</feature>
<evidence type="ECO:0000313" key="3">
    <source>
        <dbReference type="Proteomes" id="UP000007015"/>
    </source>
</evidence>
<dbReference type="HOGENOM" id="CLU_2076983_0_0_1"/>
<protein>
    <submittedName>
        <fullName evidence="2">Uncharacterized protein</fullName>
    </submittedName>
</protein>
<dbReference type="Proteomes" id="UP000007015">
    <property type="component" value="Chromosome 4"/>
</dbReference>
<gene>
    <name evidence="2" type="ORF">OsI_15121</name>
</gene>
<keyword evidence="3" id="KW-1185">Reference proteome</keyword>
<reference evidence="2 3" key="1">
    <citation type="journal article" date="2005" name="PLoS Biol.">
        <title>The genomes of Oryza sativa: a history of duplications.</title>
        <authorList>
            <person name="Yu J."/>
            <person name="Wang J."/>
            <person name="Lin W."/>
            <person name="Li S."/>
            <person name="Li H."/>
            <person name="Zhou J."/>
            <person name="Ni P."/>
            <person name="Dong W."/>
            <person name="Hu S."/>
            <person name="Zeng C."/>
            <person name="Zhang J."/>
            <person name="Zhang Y."/>
            <person name="Li R."/>
            <person name="Xu Z."/>
            <person name="Li S."/>
            <person name="Li X."/>
            <person name="Zheng H."/>
            <person name="Cong L."/>
            <person name="Lin L."/>
            <person name="Yin J."/>
            <person name="Geng J."/>
            <person name="Li G."/>
            <person name="Shi J."/>
            <person name="Liu J."/>
            <person name="Lv H."/>
            <person name="Li J."/>
            <person name="Wang J."/>
            <person name="Deng Y."/>
            <person name="Ran L."/>
            <person name="Shi X."/>
            <person name="Wang X."/>
            <person name="Wu Q."/>
            <person name="Li C."/>
            <person name="Ren X."/>
            <person name="Wang J."/>
            <person name="Wang X."/>
            <person name="Li D."/>
            <person name="Liu D."/>
            <person name="Zhang X."/>
            <person name="Ji Z."/>
            <person name="Zhao W."/>
            <person name="Sun Y."/>
            <person name="Zhang Z."/>
            <person name="Bao J."/>
            <person name="Han Y."/>
            <person name="Dong L."/>
            <person name="Ji J."/>
            <person name="Chen P."/>
            <person name="Wu S."/>
            <person name="Liu J."/>
            <person name="Xiao Y."/>
            <person name="Bu D."/>
            <person name="Tan J."/>
            <person name="Yang L."/>
            <person name="Ye C."/>
            <person name="Zhang J."/>
            <person name="Xu J."/>
            <person name="Zhou Y."/>
            <person name="Yu Y."/>
            <person name="Zhang B."/>
            <person name="Zhuang S."/>
            <person name="Wei H."/>
            <person name="Liu B."/>
            <person name="Lei M."/>
            <person name="Yu H."/>
            <person name="Li Y."/>
            <person name="Xu H."/>
            <person name="Wei S."/>
            <person name="He X."/>
            <person name="Fang L."/>
            <person name="Zhang Z."/>
            <person name="Zhang Y."/>
            <person name="Huang X."/>
            <person name="Su Z."/>
            <person name="Tong W."/>
            <person name="Li J."/>
            <person name="Tong Z."/>
            <person name="Li S."/>
            <person name="Ye J."/>
            <person name="Wang L."/>
            <person name="Fang L."/>
            <person name="Lei T."/>
            <person name="Chen C."/>
            <person name="Chen H."/>
            <person name="Xu Z."/>
            <person name="Li H."/>
            <person name="Huang H."/>
            <person name="Zhang F."/>
            <person name="Xu H."/>
            <person name="Li N."/>
            <person name="Zhao C."/>
            <person name="Li S."/>
            <person name="Dong L."/>
            <person name="Huang Y."/>
            <person name="Li L."/>
            <person name="Xi Y."/>
            <person name="Qi Q."/>
            <person name="Li W."/>
            <person name="Zhang B."/>
            <person name="Hu W."/>
            <person name="Zhang Y."/>
            <person name="Tian X."/>
            <person name="Jiao Y."/>
            <person name="Liang X."/>
            <person name="Jin J."/>
            <person name="Gao L."/>
            <person name="Zheng W."/>
            <person name="Hao B."/>
            <person name="Liu S."/>
            <person name="Wang W."/>
            <person name="Yuan L."/>
            <person name="Cao M."/>
            <person name="McDermott J."/>
            <person name="Samudrala R."/>
            <person name="Wang J."/>
            <person name="Wong G.K."/>
            <person name="Yang H."/>
        </authorList>
    </citation>
    <scope>NUCLEOTIDE SEQUENCE [LARGE SCALE GENOMIC DNA]</scope>
    <source>
        <strain evidence="3">cv. 93-11</strain>
    </source>
</reference>
<dbReference type="AlphaFoldDB" id="B8ARJ6"/>
<name>B8ARJ6_ORYSI</name>
<evidence type="ECO:0000313" key="2">
    <source>
        <dbReference type="EMBL" id="EEC76897.1"/>
    </source>
</evidence>
<organism evidence="2 3">
    <name type="scientific">Oryza sativa subsp. indica</name>
    <name type="common">Rice</name>
    <dbReference type="NCBI Taxonomy" id="39946"/>
    <lineage>
        <taxon>Eukaryota</taxon>
        <taxon>Viridiplantae</taxon>
        <taxon>Streptophyta</taxon>
        <taxon>Embryophyta</taxon>
        <taxon>Tracheophyta</taxon>
        <taxon>Spermatophyta</taxon>
        <taxon>Magnoliopsida</taxon>
        <taxon>Liliopsida</taxon>
        <taxon>Poales</taxon>
        <taxon>Poaceae</taxon>
        <taxon>BOP clade</taxon>
        <taxon>Oryzoideae</taxon>
        <taxon>Oryzeae</taxon>
        <taxon>Oryzinae</taxon>
        <taxon>Oryza</taxon>
        <taxon>Oryza sativa</taxon>
    </lineage>
</organism>
<feature type="compositionally biased region" description="Basic and acidic residues" evidence="1">
    <location>
        <begin position="97"/>
        <end position="118"/>
    </location>
</feature>
<feature type="compositionally biased region" description="Gly residues" evidence="1">
    <location>
        <begin position="27"/>
        <end position="46"/>
    </location>
</feature>
<dbReference type="Gramene" id="BGIOSGA015465-TA">
    <property type="protein sequence ID" value="BGIOSGA015465-PA"/>
    <property type="gene ID" value="BGIOSGA015465"/>
</dbReference>
<feature type="region of interest" description="Disordered" evidence="1">
    <location>
        <begin position="83"/>
        <end position="118"/>
    </location>
</feature>
<evidence type="ECO:0000256" key="1">
    <source>
        <dbReference type="SAM" id="MobiDB-lite"/>
    </source>
</evidence>
<proteinExistence type="predicted"/>